<evidence type="ECO:0000256" key="1">
    <source>
        <dbReference type="SAM" id="MobiDB-lite"/>
    </source>
</evidence>
<dbReference type="Proteomes" id="UP001157006">
    <property type="component" value="Chromosome 6"/>
</dbReference>
<dbReference type="AlphaFoldDB" id="A0AAV1BDU9"/>
<evidence type="ECO:0000313" key="3">
    <source>
        <dbReference type="Proteomes" id="UP001157006"/>
    </source>
</evidence>
<reference evidence="2 3" key="1">
    <citation type="submission" date="2023-01" db="EMBL/GenBank/DDBJ databases">
        <authorList>
            <person name="Kreplak J."/>
        </authorList>
    </citation>
    <scope>NUCLEOTIDE SEQUENCE [LARGE SCALE GENOMIC DNA]</scope>
</reference>
<sequence length="149" mass="16866">MASNSQSQTHCKTRSSSNSGTEASESCNIQPVKQRRKVGFNFGEPALKRRMSSPKATFSIGRFGKLCQQHTTKKYQQHTTKKFQQQTTKTATKCQQYTATKCQQHTVTKSFKLYNDIQIKFIETCDRGAWYPNSKGPLDNMANGDTLVQ</sequence>
<accession>A0AAV1BDU9</accession>
<protein>
    <submittedName>
        <fullName evidence="2">Uncharacterized protein</fullName>
    </submittedName>
</protein>
<feature type="region of interest" description="Disordered" evidence="1">
    <location>
        <begin position="1"/>
        <end position="30"/>
    </location>
</feature>
<keyword evidence="3" id="KW-1185">Reference proteome</keyword>
<gene>
    <name evidence="2" type="ORF">VFH_VI195080</name>
</gene>
<name>A0AAV1BDU9_VICFA</name>
<dbReference type="EMBL" id="OX451741">
    <property type="protein sequence ID" value="CAI8619938.1"/>
    <property type="molecule type" value="Genomic_DNA"/>
</dbReference>
<feature type="compositionally biased region" description="Polar residues" evidence="1">
    <location>
        <begin position="1"/>
        <end position="10"/>
    </location>
</feature>
<feature type="compositionally biased region" description="Low complexity" evidence="1">
    <location>
        <begin position="15"/>
        <end position="26"/>
    </location>
</feature>
<organism evidence="2 3">
    <name type="scientific">Vicia faba</name>
    <name type="common">Broad bean</name>
    <name type="synonym">Faba vulgaris</name>
    <dbReference type="NCBI Taxonomy" id="3906"/>
    <lineage>
        <taxon>Eukaryota</taxon>
        <taxon>Viridiplantae</taxon>
        <taxon>Streptophyta</taxon>
        <taxon>Embryophyta</taxon>
        <taxon>Tracheophyta</taxon>
        <taxon>Spermatophyta</taxon>
        <taxon>Magnoliopsida</taxon>
        <taxon>eudicotyledons</taxon>
        <taxon>Gunneridae</taxon>
        <taxon>Pentapetalae</taxon>
        <taxon>rosids</taxon>
        <taxon>fabids</taxon>
        <taxon>Fabales</taxon>
        <taxon>Fabaceae</taxon>
        <taxon>Papilionoideae</taxon>
        <taxon>50 kb inversion clade</taxon>
        <taxon>NPAAA clade</taxon>
        <taxon>Hologalegina</taxon>
        <taxon>IRL clade</taxon>
        <taxon>Fabeae</taxon>
        <taxon>Vicia</taxon>
    </lineage>
</organism>
<evidence type="ECO:0000313" key="2">
    <source>
        <dbReference type="EMBL" id="CAI8619938.1"/>
    </source>
</evidence>
<proteinExistence type="predicted"/>